<feature type="domain" description="DUF7730" evidence="2">
    <location>
        <begin position="93"/>
        <end position="242"/>
    </location>
</feature>
<dbReference type="InterPro" id="IPR056632">
    <property type="entry name" value="DUF7730"/>
</dbReference>
<feature type="region of interest" description="Disordered" evidence="1">
    <location>
        <begin position="29"/>
        <end position="48"/>
    </location>
</feature>
<evidence type="ECO:0000313" key="3">
    <source>
        <dbReference type="EMBL" id="CAG7557522.1"/>
    </source>
</evidence>
<dbReference type="PANTHER" id="PTHR38790:SF4">
    <property type="entry name" value="2EXR DOMAIN-CONTAINING PROTEIN"/>
    <property type="match status" value="1"/>
</dbReference>
<gene>
    <name evidence="3" type="ORF">FEQUK3_LOCUS3202</name>
</gene>
<dbReference type="Proteomes" id="UP000693738">
    <property type="component" value="Unassembled WGS sequence"/>
</dbReference>
<dbReference type="Pfam" id="PF24864">
    <property type="entry name" value="DUF7730"/>
    <property type="match status" value="1"/>
</dbReference>
<dbReference type="EMBL" id="CAJSTJ010000119">
    <property type="protein sequence ID" value="CAG7557522.1"/>
    <property type="molecule type" value="Genomic_DNA"/>
</dbReference>
<organism evidence="3 4">
    <name type="scientific">Fusarium equiseti</name>
    <name type="common">Fusarium scirpi</name>
    <dbReference type="NCBI Taxonomy" id="61235"/>
    <lineage>
        <taxon>Eukaryota</taxon>
        <taxon>Fungi</taxon>
        <taxon>Dikarya</taxon>
        <taxon>Ascomycota</taxon>
        <taxon>Pezizomycotina</taxon>
        <taxon>Sordariomycetes</taxon>
        <taxon>Hypocreomycetidae</taxon>
        <taxon>Hypocreales</taxon>
        <taxon>Nectriaceae</taxon>
        <taxon>Fusarium</taxon>
        <taxon>Fusarium incarnatum-equiseti species complex</taxon>
    </lineage>
</organism>
<protein>
    <recommendedName>
        <fullName evidence="2">DUF7730 domain-containing protein</fullName>
    </recommendedName>
</protein>
<name>A0A8J2ILY3_FUSEQ</name>
<accession>A0A8J2ILY3</accession>
<feature type="compositionally biased region" description="Pro residues" evidence="1">
    <location>
        <begin position="429"/>
        <end position="438"/>
    </location>
</feature>
<proteinExistence type="predicted"/>
<feature type="region of interest" description="Disordered" evidence="1">
    <location>
        <begin position="412"/>
        <end position="438"/>
    </location>
</feature>
<comment type="caution">
    <text evidence="3">The sequence shown here is derived from an EMBL/GenBank/DDBJ whole genome shotgun (WGS) entry which is preliminary data.</text>
</comment>
<feature type="compositionally biased region" description="Low complexity" evidence="1">
    <location>
        <begin position="418"/>
        <end position="428"/>
    </location>
</feature>
<evidence type="ECO:0000256" key="1">
    <source>
        <dbReference type="SAM" id="MobiDB-lite"/>
    </source>
</evidence>
<evidence type="ECO:0000313" key="4">
    <source>
        <dbReference type="Proteomes" id="UP000693738"/>
    </source>
</evidence>
<feature type="compositionally biased region" description="Low complexity" evidence="1">
    <location>
        <begin position="29"/>
        <end position="44"/>
    </location>
</feature>
<evidence type="ECO:0000259" key="2">
    <source>
        <dbReference type="Pfam" id="PF24864"/>
    </source>
</evidence>
<dbReference type="PANTHER" id="PTHR38790">
    <property type="entry name" value="2EXR DOMAIN-CONTAINING PROTEIN-RELATED"/>
    <property type="match status" value="1"/>
</dbReference>
<sequence length="438" mass="50701">MNMQSPSLPSSNSLFTGDCCFYNEILTDDSPPSLPSSPGRLLPDPADDSLPNWRDNVQDIPVLPSPRPRAITPYGFRDVEESWGEKPTALYQTSPWFRVPANIRRDILRLAFGDRRLHIGLFYNRHHRARDVQHWRWFGSFCHRRVVPYRASSPMTSGANHYGPWTDACKSADPLRRYMGIMGWLLSCRQNYAETIDVLYSTNTIALSGEATISHLRRLLLPQRLAAITSLEIRWSFQKLPHESLERQDFIPSSPNAADLTNPFLLDLDHLDILTESISPECFPSLRRLYISFEKQYPNQAFSRYITYTFMLQRLRKFVKTRPKPLDECAFAFPPAIFQHITTFSRAGWQRNTYSQVWDSLDGNLHSIKPPYKNSYPDPPFHLKNRDKNGFWILEGCDIVYWFEYPRPYHPSSDVGTPWSPQSPIYSPQSPPSPEPET</sequence>
<reference evidence="3" key="1">
    <citation type="submission" date="2021-05" db="EMBL/GenBank/DDBJ databases">
        <authorList>
            <person name="Khan N."/>
        </authorList>
    </citation>
    <scope>NUCLEOTIDE SEQUENCE</scope>
</reference>
<dbReference type="AlphaFoldDB" id="A0A8J2ILY3"/>